<organism evidence="2 3">
    <name type="scientific">Oryza meyeriana var. granulata</name>
    <dbReference type="NCBI Taxonomy" id="110450"/>
    <lineage>
        <taxon>Eukaryota</taxon>
        <taxon>Viridiplantae</taxon>
        <taxon>Streptophyta</taxon>
        <taxon>Embryophyta</taxon>
        <taxon>Tracheophyta</taxon>
        <taxon>Spermatophyta</taxon>
        <taxon>Magnoliopsida</taxon>
        <taxon>Liliopsida</taxon>
        <taxon>Poales</taxon>
        <taxon>Poaceae</taxon>
        <taxon>BOP clade</taxon>
        <taxon>Oryzoideae</taxon>
        <taxon>Oryzeae</taxon>
        <taxon>Oryzinae</taxon>
        <taxon>Oryza</taxon>
        <taxon>Oryza meyeriana</taxon>
    </lineage>
</organism>
<sequence>MSSFPSSASSSTPPSSAPPHRPTSPRPAYRRRQAVTDAVISSLTGDHPSVPHGVSSVFAVVAISTIQCCW</sequence>
<evidence type="ECO:0000313" key="2">
    <source>
        <dbReference type="EMBL" id="KAF0922698.1"/>
    </source>
</evidence>
<gene>
    <name evidence="2" type="ORF">E2562_001095</name>
</gene>
<proteinExistence type="predicted"/>
<feature type="region of interest" description="Disordered" evidence="1">
    <location>
        <begin position="1"/>
        <end position="30"/>
    </location>
</feature>
<comment type="caution">
    <text evidence="2">The sequence shown here is derived from an EMBL/GenBank/DDBJ whole genome shotgun (WGS) entry which is preliminary data.</text>
</comment>
<dbReference type="EMBL" id="SPHZ02000003">
    <property type="protein sequence ID" value="KAF0922698.1"/>
    <property type="molecule type" value="Genomic_DNA"/>
</dbReference>
<evidence type="ECO:0000313" key="3">
    <source>
        <dbReference type="Proteomes" id="UP000479710"/>
    </source>
</evidence>
<feature type="compositionally biased region" description="Pro residues" evidence="1">
    <location>
        <begin position="15"/>
        <end position="25"/>
    </location>
</feature>
<accession>A0A6G1ED36</accession>
<protein>
    <submittedName>
        <fullName evidence="2">Uncharacterized protein</fullName>
    </submittedName>
</protein>
<keyword evidence="3" id="KW-1185">Reference proteome</keyword>
<feature type="compositionally biased region" description="Low complexity" evidence="1">
    <location>
        <begin position="1"/>
        <end position="14"/>
    </location>
</feature>
<dbReference type="AlphaFoldDB" id="A0A6G1ED36"/>
<name>A0A6G1ED36_9ORYZ</name>
<dbReference type="Proteomes" id="UP000479710">
    <property type="component" value="Unassembled WGS sequence"/>
</dbReference>
<evidence type="ECO:0000256" key="1">
    <source>
        <dbReference type="SAM" id="MobiDB-lite"/>
    </source>
</evidence>
<reference evidence="2 3" key="1">
    <citation type="submission" date="2019-11" db="EMBL/GenBank/DDBJ databases">
        <title>Whole genome sequence of Oryza granulata.</title>
        <authorList>
            <person name="Li W."/>
        </authorList>
    </citation>
    <scope>NUCLEOTIDE SEQUENCE [LARGE SCALE GENOMIC DNA]</scope>
    <source>
        <strain evidence="3">cv. Menghai</strain>
        <tissue evidence="2">Leaf</tissue>
    </source>
</reference>